<proteinExistence type="predicted"/>
<organism evidence="2 3">
    <name type="scientific">Paenibacillus odorifer</name>
    <dbReference type="NCBI Taxonomy" id="189426"/>
    <lineage>
        <taxon>Bacteria</taxon>
        <taxon>Bacillati</taxon>
        <taxon>Bacillota</taxon>
        <taxon>Bacilli</taxon>
        <taxon>Bacillales</taxon>
        <taxon>Paenibacillaceae</taxon>
        <taxon>Paenibacillus</taxon>
    </lineage>
</organism>
<accession>A0AB36J2B0</accession>
<gene>
    <name evidence="2" type="ORF">BSK47_31825</name>
</gene>
<comment type="caution">
    <text evidence="2">The sequence shown here is derived from an EMBL/GenBank/DDBJ whole genome shotgun (WGS) entry which is preliminary data.</text>
</comment>
<dbReference type="InterPro" id="IPR014962">
    <property type="entry name" value="YolD"/>
</dbReference>
<feature type="compositionally biased region" description="Basic and acidic residues" evidence="1">
    <location>
        <begin position="11"/>
        <end position="21"/>
    </location>
</feature>
<feature type="region of interest" description="Disordered" evidence="1">
    <location>
        <begin position="1"/>
        <end position="21"/>
    </location>
</feature>
<dbReference type="Pfam" id="PF08863">
    <property type="entry name" value="YolD"/>
    <property type="match status" value="1"/>
</dbReference>
<evidence type="ECO:0000313" key="3">
    <source>
        <dbReference type="Proteomes" id="UP000187323"/>
    </source>
</evidence>
<evidence type="ECO:0008006" key="4">
    <source>
        <dbReference type="Google" id="ProtNLM"/>
    </source>
</evidence>
<evidence type="ECO:0000313" key="2">
    <source>
        <dbReference type="EMBL" id="OME09723.1"/>
    </source>
</evidence>
<dbReference type="Proteomes" id="UP000187323">
    <property type="component" value="Unassembled WGS sequence"/>
</dbReference>
<evidence type="ECO:0000256" key="1">
    <source>
        <dbReference type="SAM" id="MobiDB-lite"/>
    </source>
</evidence>
<name>A0AB36J2B0_9BACL</name>
<dbReference type="EMBL" id="MPTO01000058">
    <property type="protein sequence ID" value="OME09723.1"/>
    <property type="molecule type" value="Genomic_DNA"/>
</dbReference>
<reference evidence="2 3" key="1">
    <citation type="submission" date="2016-10" db="EMBL/GenBank/DDBJ databases">
        <title>Paenibacillus species isolates.</title>
        <authorList>
            <person name="Beno S.M."/>
        </authorList>
    </citation>
    <scope>NUCLEOTIDE SEQUENCE [LARGE SCALE GENOMIC DNA]</scope>
    <source>
        <strain evidence="2 3">FSL H7-0918</strain>
    </source>
</reference>
<dbReference type="RefSeq" id="WP_076139037.1">
    <property type="nucleotide sequence ID" value="NZ_MKQL01000024.1"/>
</dbReference>
<sequence>MAAVPKPSKSKQTENIRPKLDEFTQEEIAEKLREAQESHKPIFISAWRREPFKGEVIELDGQTQRIHIRRGYDDTVKIPFKDILKVDDPGE</sequence>
<dbReference type="AlphaFoldDB" id="A0AB36J2B0"/>
<protein>
    <recommendedName>
        <fullName evidence="4">YolD-like family protein</fullName>
    </recommendedName>
</protein>